<dbReference type="Proteomes" id="UP000554837">
    <property type="component" value="Unassembled WGS sequence"/>
</dbReference>
<accession>A0A840SC73</accession>
<name>A0A840SC73_9BURK</name>
<gene>
    <name evidence="1" type="ORF">HNQ51_003710</name>
</gene>
<reference evidence="1 2" key="1">
    <citation type="submission" date="2020-08" db="EMBL/GenBank/DDBJ databases">
        <title>Genomic Encyclopedia of Type Strains, Phase IV (KMG-IV): sequencing the most valuable type-strain genomes for metagenomic binning, comparative biology and taxonomic classification.</title>
        <authorList>
            <person name="Goeker M."/>
        </authorList>
    </citation>
    <scope>NUCLEOTIDE SEQUENCE [LARGE SCALE GENOMIC DNA]</scope>
    <source>
        <strain evidence="1 2">DSM 23958</strain>
    </source>
</reference>
<proteinExistence type="predicted"/>
<sequence>MSLEAVMQNDELLDAVRQAWDGSAEHARALSAVIRSLAVLGRSSVHIEKR</sequence>
<comment type="caution">
    <text evidence="1">The sequence shown here is derived from an EMBL/GenBank/DDBJ whole genome shotgun (WGS) entry which is preliminary data.</text>
</comment>
<organism evidence="1 2">
    <name type="scientific">Inhella inkyongensis</name>
    <dbReference type="NCBI Taxonomy" id="392593"/>
    <lineage>
        <taxon>Bacteria</taxon>
        <taxon>Pseudomonadati</taxon>
        <taxon>Pseudomonadota</taxon>
        <taxon>Betaproteobacteria</taxon>
        <taxon>Burkholderiales</taxon>
        <taxon>Sphaerotilaceae</taxon>
        <taxon>Inhella</taxon>
    </lineage>
</organism>
<dbReference type="AlphaFoldDB" id="A0A840SC73"/>
<keyword evidence="2" id="KW-1185">Reference proteome</keyword>
<dbReference type="EMBL" id="JACHHO010000010">
    <property type="protein sequence ID" value="MBB5206364.1"/>
    <property type="molecule type" value="Genomic_DNA"/>
</dbReference>
<dbReference type="RefSeq" id="WP_246071501.1">
    <property type="nucleotide sequence ID" value="NZ_CP040709.1"/>
</dbReference>
<protein>
    <submittedName>
        <fullName evidence="1">Uncharacterized protein</fullName>
    </submittedName>
</protein>
<evidence type="ECO:0000313" key="2">
    <source>
        <dbReference type="Proteomes" id="UP000554837"/>
    </source>
</evidence>
<evidence type="ECO:0000313" key="1">
    <source>
        <dbReference type="EMBL" id="MBB5206364.1"/>
    </source>
</evidence>